<dbReference type="Pfam" id="PF13514">
    <property type="entry name" value="AAA_27"/>
    <property type="match status" value="1"/>
</dbReference>
<proteinExistence type="predicted"/>
<dbReference type="STRING" id="525897.Dbac_1053"/>
<dbReference type="InterPro" id="IPR038734">
    <property type="entry name" value="YhaN_AAA"/>
</dbReference>
<feature type="domain" description="YhaN AAA" evidence="2">
    <location>
        <begin position="1"/>
        <end position="206"/>
    </location>
</feature>
<feature type="coiled-coil region" evidence="1">
    <location>
        <begin position="721"/>
        <end position="762"/>
    </location>
</feature>
<dbReference type="PANTHER" id="PTHR41259">
    <property type="entry name" value="DOUBLE-STRAND BREAK REPAIR RAD50 ATPASE, PUTATIVE-RELATED"/>
    <property type="match status" value="1"/>
</dbReference>
<evidence type="ECO:0000256" key="1">
    <source>
        <dbReference type="SAM" id="Coils"/>
    </source>
</evidence>
<dbReference type="Proteomes" id="UP000002216">
    <property type="component" value="Chromosome"/>
</dbReference>
<accession>C7LQT7</accession>
<dbReference type="InterPro" id="IPR027417">
    <property type="entry name" value="P-loop_NTPase"/>
</dbReference>
<dbReference type="RefSeq" id="WP_015773264.1">
    <property type="nucleotide sequence ID" value="NC_013173.1"/>
</dbReference>
<dbReference type="Gene3D" id="3.40.50.300">
    <property type="entry name" value="P-loop containing nucleotide triphosphate hydrolases"/>
    <property type="match status" value="2"/>
</dbReference>
<organism evidence="3 4">
    <name type="scientific">Desulfomicrobium baculatum (strain DSM 4028 / VKM B-1378 / X)</name>
    <name type="common">Desulfovibrio baculatus</name>
    <dbReference type="NCBI Taxonomy" id="525897"/>
    <lineage>
        <taxon>Bacteria</taxon>
        <taxon>Pseudomonadati</taxon>
        <taxon>Thermodesulfobacteriota</taxon>
        <taxon>Desulfovibrionia</taxon>
        <taxon>Desulfovibrionales</taxon>
        <taxon>Desulfomicrobiaceae</taxon>
        <taxon>Desulfomicrobium</taxon>
    </lineage>
</organism>
<feature type="coiled-coil region" evidence="1">
    <location>
        <begin position="274"/>
        <end position="301"/>
    </location>
</feature>
<gene>
    <name evidence="3" type="ordered locus">Dbac_1053</name>
</gene>
<dbReference type="EMBL" id="CP001629">
    <property type="protein sequence ID" value="ACU89166.1"/>
    <property type="molecule type" value="Genomic_DNA"/>
</dbReference>
<protein>
    <submittedName>
        <fullName evidence="3">SMC domain protein</fullName>
    </submittedName>
</protein>
<keyword evidence="1" id="KW-0175">Coiled coil</keyword>
<name>C7LQT7_DESBD</name>
<dbReference type="PANTHER" id="PTHR41259:SF1">
    <property type="entry name" value="DOUBLE-STRAND BREAK REPAIR RAD50 ATPASE, PUTATIVE-RELATED"/>
    <property type="match status" value="1"/>
</dbReference>
<sequence length="1167" mass="130280">MIIKRLEFKAFGPFSDRGLDFDSALPGLHIVHGPNEAGKSSAMRALQALFFGFPLRTGDNFLHPYDQLLVGGCLRHADGGELCFFRRKKNKNDLFDAKDQPLPSDALAPFLQGLGQDLFASMYGINHETLVQGGQGILDQQGEVGQALFAAGAGFASLKSVLAGLDADADELFRPRAGSKAITQALGHYKELQVRLRGVSLGSQEWQRQCASLAQAEDELRLLTQRSQDLRRELHLLERLSRSLPFLTQRRLYLEKLQVMGEVVPLPEDFGMQRRRLEEELRAARARLHGTQERLTELHDRQAAVGLNRGVLNLADDIEDLHLRLGEYRKGLLDRPRLEGMRIAFKTEASNLLRRIRPDLDVEQAESLRPGLAKRKTVQALGQRHEAVRQEVRQAEDRLREVRRELGGRQAELASLGQPVDAVSLLRAVNEVLKKGDLDAELGSRQDDLLRIETGCQAALQRLGLWNGTLEQALYIALPLPETVNEFEAALQSADEELRLLSSEEDRTVQALTVLHRDLRAIEHAAVVPSETELQACRARREQGWTLLRRQWLDGEDMAKESSLYAPDHPLPEAYEHSVTLADRTADRMYREADRVQKHAQLLAGIEAAEAALAGLRQRREAAQAANEELFARWLEQWAGAGIVPRGPREMRAWIVNFEALRLQVEELGRARAEINAKQRGRQELRALLDQELALVGEGAELPGAGLGEALRRAQAVAERLRDGNARRETLQKAVRELEAAAERAEAGLETARRNLEEWRAAWEEALSFMGLSGNSSPAEAADYVDTVQECLAKLHEESELRKRLKGIDRDGQTFENRVRELAAMVAPDAARLDAALAVAQMKGLLGQAVREHAVWSRQEEEIAALDRQALVDREELRILEEGRAALRAQSRCDDDECMILAERRFADYAQVRSKLDEVESNLAAIAEGGTLDDLEALAAGQDADALPGKIAALRMELEEEIEPRIRPLAEKVGQEKNELARMNGDDAAARIAEEMQEVLARISRMTDRYIRLKLASRVLRAEIERFRAANQGPLLAIASDLFAKLTLGSFAGLRADIDEADRPVLIGVRANGLLVKVEGMSSGTRDQLYLALRLASLELRSKTTEPMPFIVDDILINFDEERSHATLEVFAAMAERTQIIMFTHQARIAELAHSLGREDRVFVHGL</sequence>
<dbReference type="KEGG" id="dba:Dbac_1053"/>
<dbReference type="eggNOG" id="COG4717">
    <property type="taxonomic scope" value="Bacteria"/>
</dbReference>
<dbReference type="eggNOG" id="COG0419">
    <property type="taxonomic scope" value="Bacteria"/>
</dbReference>
<evidence type="ECO:0000313" key="3">
    <source>
        <dbReference type="EMBL" id="ACU89166.1"/>
    </source>
</evidence>
<feature type="coiled-coil region" evidence="1">
    <location>
        <begin position="599"/>
        <end position="633"/>
    </location>
</feature>
<feature type="coiled-coil region" evidence="1">
    <location>
        <begin position="213"/>
        <end position="240"/>
    </location>
</feature>
<reference evidence="3 4" key="1">
    <citation type="journal article" date="2009" name="Stand. Genomic Sci.">
        <title>Complete genome sequence of Desulfomicrobium baculatum type strain (X).</title>
        <authorList>
            <person name="Copeland A."/>
            <person name="Spring S."/>
            <person name="Goker M."/>
            <person name="Schneider S."/>
            <person name="Lapidus A."/>
            <person name="Del Rio T.G."/>
            <person name="Tice H."/>
            <person name="Cheng J.F."/>
            <person name="Chen F."/>
            <person name="Nolan M."/>
            <person name="Bruce D."/>
            <person name="Goodwin L."/>
            <person name="Pitluck S."/>
            <person name="Ivanova N."/>
            <person name="Mavrommatis K."/>
            <person name="Ovchinnikova G."/>
            <person name="Pati A."/>
            <person name="Chen A."/>
            <person name="Palaniappan K."/>
            <person name="Land M."/>
            <person name="Hauser L."/>
            <person name="Chang Y.J."/>
            <person name="Jeffries C.C."/>
            <person name="Meincke L."/>
            <person name="Sims D."/>
            <person name="Brettin T."/>
            <person name="Detter J.C."/>
            <person name="Han C."/>
            <person name="Chain P."/>
            <person name="Bristow J."/>
            <person name="Eisen J.A."/>
            <person name="Markowitz V."/>
            <person name="Hugenholtz P."/>
            <person name="Kyrpides N.C."/>
            <person name="Klenk H.P."/>
            <person name="Lucas S."/>
        </authorList>
    </citation>
    <scope>NUCLEOTIDE SEQUENCE [LARGE SCALE GENOMIC DNA]</scope>
    <source>
        <strain evidence="4">DSM 4028 / VKM B-1378 / X</strain>
    </source>
</reference>
<keyword evidence="4" id="KW-1185">Reference proteome</keyword>
<evidence type="ECO:0000259" key="2">
    <source>
        <dbReference type="Pfam" id="PF13514"/>
    </source>
</evidence>
<feature type="coiled-coil region" evidence="1">
    <location>
        <begin position="378"/>
        <end position="412"/>
    </location>
</feature>
<evidence type="ECO:0000313" key="4">
    <source>
        <dbReference type="Proteomes" id="UP000002216"/>
    </source>
</evidence>
<dbReference type="HOGENOM" id="CLU_006135_0_0_7"/>
<dbReference type="SUPFAM" id="SSF52540">
    <property type="entry name" value="P-loop containing nucleoside triphosphate hydrolases"/>
    <property type="match status" value="1"/>
</dbReference>
<dbReference type="AlphaFoldDB" id="C7LQT7"/>